<feature type="binding site" evidence="7">
    <location>
        <position position="145"/>
    </location>
    <ligand>
        <name>substrate</name>
    </ligand>
</feature>
<dbReference type="EC" id="1.1.1.262" evidence="7"/>
<feature type="binding site" evidence="7">
    <location>
        <position position="220"/>
    </location>
    <ligand>
        <name>a divalent metal cation</name>
        <dbReference type="ChEBI" id="CHEBI:60240"/>
        <note>ligand shared between dimeric partners</note>
    </ligand>
</feature>
<keyword evidence="7" id="KW-0460">Magnesium</keyword>
<dbReference type="NCBIfam" id="NF003699">
    <property type="entry name" value="PRK05312.1"/>
    <property type="match status" value="1"/>
</dbReference>
<name>A0A162KS72_9PROT</name>
<feature type="binding site" evidence="7">
    <location>
        <position position="275"/>
    </location>
    <ligand>
        <name>a divalent metal cation</name>
        <dbReference type="ChEBI" id="CHEBI:60240"/>
        <note>ligand shared between dimeric partners</note>
    </ligand>
</feature>
<keyword evidence="4 7" id="KW-0560">Oxidoreductase</keyword>
<dbReference type="RefSeq" id="WP_062765212.1">
    <property type="nucleotide sequence ID" value="NZ_CP121045.1"/>
</dbReference>
<protein>
    <recommendedName>
        <fullName evidence="7">4-hydroxythreonine-4-phosphate dehydrogenase</fullName>
        <ecNumber evidence="7">1.1.1.262</ecNumber>
    </recommendedName>
    <alternativeName>
        <fullName evidence="7">4-(phosphohydroxy)-L-threonine dehydrogenase</fullName>
    </alternativeName>
</protein>
<feature type="binding site" evidence="7">
    <location>
        <position position="175"/>
    </location>
    <ligand>
        <name>a divalent metal cation</name>
        <dbReference type="ChEBI" id="CHEBI:60240"/>
        <note>ligand shared between dimeric partners</note>
    </ligand>
</feature>
<keyword evidence="2 7" id="KW-0479">Metal-binding</keyword>
<comment type="catalytic activity">
    <reaction evidence="7">
        <text>4-(phosphooxy)-L-threonine + NAD(+) = 3-amino-2-oxopropyl phosphate + CO2 + NADH</text>
        <dbReference type="Rhea" id="RHEA:32275"/>
        <dbReference type="ChEBI" id="CHEBI:16526"/>
        <dbReference type="ChEBI" id="CHEBI:57279"/>
        <dbReference type="ChEBI" id="CHEBI:57540"/>
        <dbReference type="ChEBI" id="CHEBI:57945"/>
        <dbReference type="ChEBI" id="CHEBI:58452"/>
        <dbReference type="EC" id="1.1.1.262"/>
    </reaction>
</comment>
<dbReference type="Proteomes" id="UP000075787">
    <property type="component" value="Unassembled WGS sequence"/>
</dbReference>
<dbReference type="Gene3D" id="3.40.718.10">
    <property type="entry name" value="Isopropylmalate Dehydrogenase"/>
    <property type="match status" value="1"/>
</dbReference>
<evidence type="ECO:0000256" key="2">
    <source>
        <dbReference type="ARBA" id="ARBA00022723"/>
    </source>
</evidence>
<keyword evidence="5 7" id="KW-0520">NAD</keyword>
<dbReference type="GO" id="GO:0000287">
    <property type="term" value="F:magnesium ion binding"/>
    <property type="evidence" value="ECO:0007669"/>
    <property type="project" value="UniProtKB-UniRule"/>
</dbReference>
<dbReference type="Pfam" id="PF04166">
    <property type="entry name" value="PdxA"/>
    <property type="match status" value="1"/>
</dbReference>
<dbReference type="OrthoDB" id="9801783at2"/>
<dbReference type="GO" id="GO:0050897">
    <property type="term" value="F:cobalt ion binding"/>
    <property type="evidence" value="ECO:0007669"/>
    <property type="project" value="UniProtKB-UniRule"/>
</dbReference>
<dbReference type="GO" id="GO:0008270">
    <property type="term" value="F:zinc ion binding"/>
    <property type="evidence" value="ECO:0007669"/>
    <property type="project" value="UniProtKB-UniRule"/>
</dbReference>
<keyword evidence="6 7" id="KW-0664">Pyridoxine biosynthesis</keyword>
<dbReference type="NCBIfam" id="TIGR00557">
    <property type="entry name" value="pdxA"/>
    <property type="match status" value="1"/>
</dbReference>
<comment type="caution">
    <text evidence="8">The sequence shown here is derived from an EMBL/GenBank/DDBJ whole genome shotgun (WGS) entry which is preliminary data.</text>
</comment>
<comment type="subunit">
    <text evidence="7">Homodimer.</text>
</comment>
<dbReference type="PANTHER" id="PTHR30004">
    <property type="entry name" value="4-HYDROXYTHREONINE-4-PHOSPHATE DEHYDROGENASE"/>
    <property type="match status" value="1"/>
</dbReference>
<comment type="cofactor">
    <cofactor evidence="7">
        <name>Zn(2+)</name>
        <dbReference type="ChEBI" id="CHEBI:29105"/>
    </cofactor>
    <cofactor evidence="7">
        <name>Mg(2+)</name>
        <dbReference type="ChEBI" id="CHEBI:18420"/>
    </cofactor>
    <cofactor evidence="7">
        <name>Co(2+)</name>
        <dbReference type="ChEBI" id="CHEBI:48828"/>
    </cofactor>
    <text evidence="7">Binds 1 divalent metal cation per subunit. Can use ions such as Zn(2+), Mg(2+) or Co(2+).</text>
</comment>
<keyword evidence="7" id="KW-0170">Cobalt</keyword>
<dbReference type="InterPro" id="IPR037510">
    <property type="entry name" value="PdxA"/>
</dbReference>
<reference evidence="8 9" key="1">
    <citation type="submission" date="2015-12" db="EMBL/GenBank/DDBJ databases">
        <title>Genome sequence of Tistrella mobilis MCCC 1A02139.</title>
        <authorList>
            <person name="Lu L."/>
            <person name="Lai Q."/>
            <person name="Shao Z."/>
            <person name="Qian P."/>
        </authorList>
    </citation>
    <scope>NUCLEOTIDE SEQUENCE [LARGE SCALE GENOMIC DNA]</scope>
    <source>
        <strain evidence="8 9">MCCC 1A02139</strain>
    </source>
</reference>
<evidence type="ECO:0000313" key="8">
    <source>
        <dbReference type="EMBL" id="KYO51978.1"/>
    </source>
</evidence>
<accession>A0A162KS72</accession>
<dbReference type="EMBL" id="LPZR01000164">
    <property type="protein sequence ID" value="KYO51978.1"/>
    <property type="molecule type" value="Genomic_DNA"/>
</dbReference>
<comment type="subcellular location">
    <subcellularLocation>
        <location evidence="7">Cytoplasm</location>
    </subcellularLocation>
</comment>
<feature type="binding site" evidence="7">
    <location>
        <position position="292"/>
    </location>
    <ligand>
        <name>substrate</name>
    </ligand>
</feature>
<proteinExistence type="inferred from homology"/>
<comment type="miscellaneous">
    <text evidence="7">The active site is located at the dimer interface.</text>
</comment>
<feature type="binding site" evidence="7">
    <location>
        <position position="301"/>
    </location>
    <ligand>
        <name>substrate</name>
    </ligand>
</feature>
<evidence type="ECO:0000256" key="6">
    <source>
        <dbReference type="ARBA" id="ARBA00023096"/>
    </source>
</evidence>
<evidence type="ECO:0000256" key="1">
    <source>
        <dbReference type="ARBA" id="ARBA00022490"/>
    </source>
</evidence>
<dbReference type="AlphaFoldDB" id="A0A162KS72"/>
<keyword evidence="3 7" id="KW-0521">NADP</keyword>
<dbReference type="GO" id="GO:0042823">
    <property type="term" value="P:pyridoxal phosphate biosynthetic process"/>
    <property type="evidence" value="ECO:0007669"/>
    <property type="project" value="UniProtKB-UniRule"/>
</dbReference>
<dbReference type="HAMAP" id="MF_00536">
    <property type="entry name" value="PdxA"/>
    <property type="match status" value="1"/>
</dbReference>
<dbReference type="GO" id="GO:0008615">
    <property type="term" value="P:pyridoxine biosynthetic process"/>
    <property type="evidence" value="ECO:0007669"/>
    <property type="project" value="UniProtKB-UniRule"/>
</dbReference>
<evidence type="ECO:0000256" key="5">
    <source>
        <dbReference type="ARBA" id="ARBA00023027"/>
    </source>
</evidence>
<evidence type="ECO:0000256" key="3">
    <source>
        <dbReference type="ARBA" id="ARBA00022857"/>
    </source>
</evidence>
<evidence type="ECO:0000256" key="7">
    <source>
        <dbReference type="HAMAP-Rule" id="MF_00536"/>
    </source>
</evidence>
<dbReference type="GO" id="GO:0050570">
    <property type="term" value="F:4-hydroxythreonine-4-phosphate dehydrogenase activity"/>
    <property type="evidence" value="ECO:0007669"/>
    <property type="project" value="UniProtKB-UniRule"/>
</dbReference>
<keyword evidence="1 7" id="KW-0963">Cytoplasm</keyword>
<feature type="binding site" evidence="7">
    <location>
        <position position="144"/>
    </location>
    <ligand>
        <name>substrate</name>
    </ligand>
</feature>
<dbReference type="GO" id="GO:0005737">
    <property type="term" value="C:cytoplasm"/>
    <property type="evidence" value="ECO:0007669"/>
    <property type="project" value="UniProtKB-SubCell"/>
</dbReference>
<sequence>MSASDDAPRRPLAVTMGEPAGIGGELTLAAWMRRADLALPAFLALDDPDRLAGIARKLGWQVPIREIASAGDALTAFDDALPVLPVRLPSPATPGRPDPAHAGAVVEALDRAVDLAMAGAVDGVVTNPIQKKTLYDAGFPYPGHTEYLAARCGGGMRPVMMIASPAIRVVPVTIHEALVRAVALLTPDLIVETATITAEALHRDFGIARPRLALAGVNPHAGEDGTLGREDIEIVAPAIERLKAAGIDARGPLPADTLFHEEARAGYDAVLGMYHDQVLIPAKTLDFHGGVNVTLGLPIVRTSPDHGTALDLAGRGTARVDSLTAAIRLAGTMAAARARISPSA</sequence>
<organism evidence="8 9">
    <name type="scientific">Tistrella mobilis</name>
    <dbReference type="NCBI Taxonomy" id="171437"/>
    <lineage>
        <taxon>Bacteria</taxon>
        <taxon>Pseudomonadati</taxon>
        <taxon>Pseudomonadota</taxon>
        <taxon>Alphaproteobacteria</taxon>
        <taxon>Geminicoccales</taxon>
        <taxon>Geminicoccaceae</taxon>
        <taxon>Tistrella</taxon>
    </lineage>
</organism>
<evidence type="ECO:0000313" key="9">
    <source>
        <dbReference type="Proteomes" id="UP000075787"/>
    </source>
</evidence>
<comment type="pathway">
    <text evidence="7">Cofactor biosynthesis; pyridoxine 5'-phosphate biosynthesis; pyridoxine 5'-phosphate from D-erythrose 4-phosphate: step 4/5.</text>
</comment>
<comment type="function">
    <text evidence="7">Catalyzes the NAD(P)-dependent oxidation of 4-(phosphooxy)-L-threonine (HTP) into 2-amino-3-oxo-4-(phosphooxy)butyric acid which spontaneously decarboxylates to form 3-amino-2-oxopropyl phosphate (AHAP).</text>
</comment>
<dbReference type="GeneID" id="97241714"/>
<dbReference type="SUPFAM" id="SSF53659">
    <property type="entry name" value="Isocitrate/Isopropylmalate dehydrogenase-like"/>
    <property type="match status" value="1"/>
</dbReference>
<dbReference type="InterPro" id="IPR005255">
    <property type="entry name" value="PdxA_fam"/>
</dbReference>
<evidence type="ECO:0000256" key="4">
    <source>
        <dbReference type="ARBA" id="ARBA00023002"/>
    </source>
</evidence>
<dbReference type="PANTHER" id="PTHR30004:SF6">
    <property type="entry name" value="D-THREONATE 4-PHOSPHATE DEHYDROGENASE"/>
    <property type="match status" value="1"/>
</dbReference>
<gene>
    <name evidence="7" type="primary">pdxA</name>
    <name evidence="8" type="ORF">AUP44_07165</name>
</gene>
<dbReference type="GO" id="GO:0051287">
    <property type="term" value="F:NAD binding"/>
    <property type="evidence" value="ECO:0007669"/>
    <property type="project" value="InterPro"/>
</dbReference>
<dbReference type="UniPathway" id="UPA00244">
    <property type="reaction ID" value="UER00312"/>
</dbReference>
<feature type="binding site" evidence="7">
    <location>
        <position position="283"/>
    </location>
    <ligand>
        <name>substrate</name>
    </ligand>
</feature>
<keyword evidence="7" id="KW-0862">Zinc</keyword>
<comment type="similarity">
    <text evidence="7">Belongs to the PdxA family.</text>
</comment>